<gene>
    <name evidence="1" type="ORF">KE626_30575</name>
</gene>
<dbReference type="PROSITE" id="PS51257">
    <property type="entry name" value="PROKAR_LIPOPROTEIN"/>
    <property type="match status" value="1"/>
</dbReference>
<accession>A0ABS5J9E2</accession>
<dbReference type="EMBL" id="JAGTXB010000024">
    <property type="protein sequence ID" value="MBS0031716.1"/>
    <property type="molecule type" value="Genomic_DNA"/>
</dbReference>
<evidence type="ECO:0008006" key="3">
    <source>
        <dbReference type="Google" id="ProtNLM"/>
    </source>
</evidence>
<sequence length="108" mass="11905">MKGILFVLTAALLLASCFKDPPVVTREMRYKETLCNDPWGKALTTNNDTVATWLTKQSIRFEHVIIIGQIFSGAGSHTNCDTFTNRLITADVYFADTAKASAAGFKSR</sequence>
<dbReference type="Proteomes" id="UP000676386">
    <property type="component" value="Unassembled WGS sequence"/>
</dbReference>
<evidence type="ECO:0000313" key="1">
    <source>
        <dbReference type="EMBL" id="MBS0031716.1"/>
    </source>
</evidence>
<protein>
    <recommendedName>
        <fullName evidence="3">Lipoprotein</fullName>
    </recommendedName>
</protein>
<keyword evidence="2" id="KW-1185">Reference proteome</keyword>
<evidence type="ECO:0000313" key="2">
    <source>
        <dbReference type="Proteomes" id="UP000676386"/>
    </source>
</evidence>
<proteinExistence type="predicted"/>
<comment type="caution">
    <text evidence="1">The sequence shown here is derived from an EMBL/GenBank/DDBJ whole genome shotgun (WGS) entry which is preliminary data.</text>
</comment>
<reference evidence="1 2" key="1">
    <citation type="submission" date="2021-04" db="EMBL/GenBank/DDBJ databases">
        <title>Chitinophaga sp. nov., isolated from the rhizosphere soil.</title>
        <authorList>
            <person name="He S."/>
        </authorList>
    </citation>
    <scope>NUCLEOTIDE SEQUENCE [LARGE SCALE GENOMIC DNA]</scope>
    <source>
        <strain evidence="1 2">2R12</strain>
    </source>
</reference>
<organism evidence="1 2">
    <name type="scientific">Chitinophaga hostae</name>
    <dbReference type="NCBI Taxonomy" id="2831022"/>
    <lineage>
        <taxon>Bacteria</taxon>
        <taxon>Pseudomonadati</taxon>
        <taxon>Bacteroidota</taxon>
        <taxon>Chitinophagia</taxon>
        <taxon>Chitinophagales</taxon>
        <taxon>Chitinophagaceae</taxon>
        <taxon>Chitinophaga</taxon>
    </lineage>
</organism>
<name>A0ABS5J9E2_9BACT</name>
<dbReference type="RefSeq" id="WP_211976875.1">
    <property type="nucleotide sequence ID" value="NZ_CBFHAM010000032.1"/>
</dbReference>